<feature type="transmembrane region" description="Helical" evidence="7">
    <location>
        <begin position="206"/>
        <end position="228"/>
    </location>
</feature>
<dbReference type="KEGG" id="nmv:NITMOv2_2195"/>
<dbReference type="Gene3D" id="1.10.8.540">
    <property type="entry name" value="FHIPEP family, domain 3"/>
    <property type="match status" value="1"/>
</dbReference>
<keyword evidence="6 7" id="KW-0472">Membrane</keyword>
<organism evidence="8 9">
    <name type="scientific">Nitrospira moscoviensis</name>
    <dbReference type="NCBI Taxonomy" id="42253"/>
    <lineage>
        <taxon>Bacteria</taxon>
        <taxon>Pseudomonadati</taxon>
        <taxon>Nitrospirota</taxon>
        <taxon>Nitrospiria</taxon>
        <taxon>Nitrospirales</taxon>
        <taxon>Nitrospiraceae</taxon>
        <taxon>Nitrospira</taxon>
    </lineage>
</organism>
<dbReference type="InterPro" id="IPR025505">
    <property type="entry name" value="FHIPEP_CS"/>
</dbReference>
<keyword evidence="7" id="KW-1006">Bacterial flagellum protein export</keyword>
<dbReference type="OrthoDB" id="9759185at2"/>
<feature type="transmembrane region" description="Helical" evidence="7">
    <location>
        <begin position="282"/>
        <end position="302"/>
    </location>
</feature>
<dbReference type="PRINTS" id="PR00949">
    <property type="entry name" value="TYPE3IMAPROT"/>
</dbReference>
<protein>
    <recommendedName>
        <fullName evidence="7">Flagellar biosynthesis protein FlhA</fullName>
    </recommendedName>
</protein>
<feature type="transmembrane region" description="Helical" evidence="7">
    <location>
        <begin position="74"/>
        <end position="94"/>
    </location>
</feature>
<dbReference type="GO" id="GO:0009306">
    <property type="term" value="P:protein secretion"/>
    <property type="evidence" value="ECO:0007669"/>
    <property type="project" value="InterPro"/>
</dbReference>
<keyword evidence="4 7" id="KW-0812">Transmembrane</keyword>
<dbReference type="PANTHER" id="PTHR30161">
    <property type="entry name" value="FLAGELLAR EXPORT PROTEIN, MEMBRANE FLHA SUBUNIT-RELATED"/>
    <property type="match status" value="1"/>
</dbReference>
<evidence type="ECO:0000256" key="4">
    <source>
        <dbReference type="ARBA" id="ARBA00022692"/>
    </source>
</evidence>
<dbReference type="InterPro" id="IPR042196">
    <property type="entry name" value="FHIPEP_4"/>
</dbReference>
<sequence length="699" mass="74535">MTETVKDQAHAPLLKHPDIAVSVGVVAILMVMLLPLPRFLLDLLLSFDITLSVIILLVGLQVRRPIEFSVFPSILLMITLLRLSLNIASTRLILLHGNEGAGAAGEVIRAFGNFVVGGNYTVGLVVFSILVIINFVVVTKGAGRVAEVAARFTLDAMPGKQMSIDADLNAGLIKEDEARRRRREIAEEADFYGAMDGASKFVRGDAIAAVIIILVNILGGLTIGILQQGMSPGLAAQTYTLLTVGEGLVAQIPALIVSTAAGIVVTRAASDTDLGGEMTKQLLMSPKAVGTAAGILLALGLIPGLPHLAFLVLGGLVAWTAYYLHRQEQAPEILPPAAAAPAKPDEGMTRVAPLDLMEVQVGYGLIGLVEGTQGTALLDRIKGLRRQFAETMGFVVPPIHIRDNLQLRPNEYAIILKGVEVAKADVLPGHVLAIDPGTGQKGLVQGIPTKEPAFGLPALWVPEDAREQAQMAGYTVVDASSAITTHLSELIKRHGHELLGRQEVQALLDELGKVHPKLVEELIPTLLPLGTVVRVLGNLLKEGIPIRDLRSILEAVSDQASATKDAEVLTEAARQALARTITKQYQQPDGTLPVITLDPRLDRSLAEQAAGLPQGAALTLDPTVSHKLLSSLKQAAERVAARGYQPVVLCSPGVRRHLRRLTDRILHSVPVMGLNEVDALVRLQSLDTVRLDAELAQPS</sequence>
<dbReference type="PROSITE" id="PS00994">
    <property type="entry name" value="FHIPEP"/>
    <property type="match status" value="1"/>
</dbReference>
<accession>A0A0K2GCC0</accession>
<evidence type="ECO:0000256" key="1">
    <source>
        <dbReference type="ARBA" id="ARBA00004651"/>
    </source>
</evidence>
<dbReference type="RefSeq" id="WP_053379757.1">
    <property type="nucleotide sequence ID" value="NZ_CP011801.1"/>
</dbReference>
<comment type="function">
    <text evidence="7">Required for formation of the rod structure of the flagellar apparatus. Together with FliI and FliH, may constitute the export apparatus of flagellin.</text>
</comment>
<comment type="similarity">
    <text evidence="2 7">Belongs to the FHIPEP (flagella/HR/invasion proteins export pore) family.</text>
</comment>
<keyword evidence="7" id="KW-0653">Protein transport</keyword>
<comment type="subcellular location">
    <subcellularLocation>
        <location evidence="1 7">Cell membrane</location>
        <topology evidence="1 7">Multi-pass membrane protein</topology>
    </subcellularLocation>
</comment>
<feature type="transmembrane region" description="Helical" evidence="7">
    <location>
        <begin position="43"/>
        <end position="62"/>
    </location>
</feature>
<evidence type="ECO:0000256" key="7">
    <source>
        <dbReference type="RuleBase" id="RU364093"/>
    </source>
</evidence>
<dbReference type="GO" id="GO:0044780">
    <property type="term" value="P:bacterial-type flagellum assembly"/>
    <property type="evidence" value="ECO:0007669"/>
    <property type="project" value="InterPro"/>
</dbReference>
<dbReference type="Proteomes" id="UP000069205">
    <property type="component" value="Chromosome"/>
</dbReference>
<dbReference type="GO" id="GO:0005886">
    <property type="term" value="C:plasma membrane"/>
    <property type="evidence" value="ECO:0007669"/>
    <property type="project" value="UniProtKB-SubCell"/>
</dbReference>
<dbReference type="InterPro" id="IPR006301">
    <property type="entry name" value="FlhA"/>
</dbReference>
<keyword evidence="7" id="KW-0813">Transport</keyword>
<dbReference type="InterPro" id="IPR001712">
    <property type="entry name" value="T3SS_FHIPEP"/>
</dbReference>
<evidence type="ECO:0000256" key="2">
    <source>
        <dbReference type="ARBA" id="ARBA00008835"/>
    </source>
</evidence>
<evidence type="ECO:0000256" key="3">
    <source>
        <dbReference type="ARBA" id="ARBA00022475"/>
    </source>
</evidence>
<dbReference type="InterPro" id="IPR042193">
    <property type="entry name" value="FHIPEP_3"/>
</dbReference>
<keyword evidence="9" id="KW-1185">Reference proteome</keyword>
<feature type="transmembrane region" description="Helical" evidence="7">
    <location>
        <begin position="248"/>
        <end position="270"/>
    </location>
</feature>
<dbReference type="AlphaFoldDB" id="A0A0K2GCC0"/>
<feature type="transmembrane region" description="Helical" evidence="7">
    <location>
        <begin position="19"/>
        <end position="37"/>
    </location>
</feature>
<keyword evidence="3 7" id="KW-1003">Cell membrane</keyword>
<dbReference type="NCBIfam" id="TIGR01398">
    <property type="entry name" value="FlhA"/>
    <property type="match status" value="1"/>
</dbReference>
<dbReference type="PIRSF" id="PIRSF005419">
    <property type="entry name" value="FlhA"/>
    <property type="match status" value="1"/>
</dbReference>
<feature type="transmembrane region" description="Helical" evidence="7">
    <location>
        <begin position="114"/>
        <end position="137"/>
    </location>
</feature>
<dbReference type="STRING" id="42253.NITMOv2_2195"/>
<dbReference type="PATRIC" id="fig|42253.5.peg.2162"/>
<dbReference type="EMBL" id="CP011801">
    <property type="protein sequence ID" value="ALA58611.1"/>
    <property type="molecule type" value="Genomic_DNA"/>
</dbReference>
<evidence type="ECO:0000256" key="6">
    <source>
        <dbReference type="ARBA" id="ARBA00023136"/>
    </source>
</evidence>
<proteinExistence type="inferred from homology"/>
<keyword evidence="8" id="KW-0969">Cilium</keyword>
<keyword evidence="7" id="KW-1005">Bacterial flagellum biogenesis</keyword>
<evidence type="ECO:0000313" key="9">
    <source>
        <dbReference type="Proteomes" id="UP000069205"/>
    </source>
</evidence>
<dbReference type="Gene3D" id="3.40.50.12790">
    <property type="entry name" value="FHIPEP family, domain 4"/>
    <property type="match status" value="1"/>
</dbReference>
<keyword evidence="8" id="KW-0966">Cell projection</keyword>
<reference evidence="8 9" key="1">
    <citation type="journal article" date="2015" name="Proc. Natl. Acad. Sci. U.S.A.">
        <title>Expanded metabolic versatility of ubiquitous nitrite-oxidizing bacteria from the genus Nitrospira.</title>
        <authorList>
            <person name="Koch H."/>
            <person name="Lucker S."/>
            <person name="Albertsen M."/>
            <person name="Kitzinger K."/>
            <person name="Herbold C."/>
            <person name="Spieck E."/>
            <person name="Nielsen P.H."/>
            <person name="Wagner M."/>
            <person name="Daims H."/>
        </authorList>
    </citation>
    <scope>NUCLEOTIDE SEQUENCE [LARGE SCALE GENOMIC DNA]</scope>
    <source>
        <strain evidence="8 9">NSP M-1</strain>
    </source>
</reference>
<name>A0A0K2GCC0_NITMO</name>
<keyword evidence="5 7" id="KW-1133">Transmembrane helix</keyword>
<dbReference type="InterPro" id="IPR042194">
    <property type="entry name" value="FHIPEP_1"/>
</dbReference>
<evidence type="ECO:0000256" key="5">
    <source>
        <dbReference type="ARBA" id="ARBA00022989"/>
    </source>
</evidence>
<dbReference type="PANTHER" id="PTHR30161:SF1">
    <property type="entry name" value="FLAGELLAR BIOSYNTHESIS PROTEIN FLHA-RELATED"/>
    <property type="match status" value="1"/>
</dbReference>
<keyword evidence="8" id="KW-0282">Flagellum</keyword>
<dbReference type="Pfam" id="PF00771">
    <property type="entry name" value="FHIPEP"/>
    <property type="match status" value="1"/>
</dbReference>
<dbReference type="Gene3D" id="3.40.30.60">
    <property type="entry name" value="FHIPEP family, domain 1"/>
    <property type="match status" value="1"/>
</dbReference>
<evidence type="ECO:0000313" key="8">
    <source>
        <dbReference type="EMBL" id="ALA58611.1"/>
    </source>
</evidence>
<gene>
    <name evidence="7 8" type="primary">flhA</name>
    <name evidence="8" type="ORF">NITMOv2_2195</name>
</gene>